<dbReference type="InterPro" id="IPR038765">
    <property type="entry name" value="Papain-like_cys_pep_sf"/>
</dbReference>
<dbReference type="OrthoDB" id="5346719at2"/>
<keyword evidence="1" id="KW-0472">Membrane</keyword>
<accession>A0A2S9SW03</accession>
<keyword evidence="1" id="KW-0812">Transmembrane</keyword>
<keyword evidence="1" id="KW-1133">Transmembrane helix</keyword>
<dbReference type="InterPro" id="IPR024453">
    <property type="entry name" value="Peptidase_C92"/>
</dbReference>
<protein>
    <submittedName>
        <fullName evidence="2">Uncharacterized protein</fullName>
    </submittedName>
</protein>
<sequence>MEDKHKQIVKNKLFLLVITTTLVIYVVINLFQEKMSHKENDLSFSLHSIKTGDIIFRKESNFLSDMFSNIDKSEYSHIAIVLKVDENLKIYHIESNQEKDDLKVDTFEKFTKFSSKIAVYRYYKEVDTEKIVQILEEYEKNKIEFDMDFDLKNDKLYCTELINDLYLKLFNENIYSYLYDFYGKKGITINGILKNKNLKEILQIEINQK</sequence>
<dbReference type="RefSeq" id="WP_105910907.1">
    <property type="nucleotide sequence ID" value="NZ_NXGH01000002.1"/>
</dbReference>
<feature type="transmembrane region" description="Helical" evidence="1">
    <location>
        <begin position="12"/>
        <end position="31"/>
    </location>
</feature>
<dbReference type="EMBL" id="NXGH01000002">
    <property type="protein sequence ID" value="PRM90699.1"/>
    <property type="molecule type" value="Genomic_DNA"/>
</dbReference>
<gene>
    <name evidence="2" type="ORF">CJ671_01185</name>
</gene>
<dbReference type="SUPFAM" id="SSF54001">
    <property type="entry name" value="Cysteine proteinases"/>
    <property type="match status" value="1"/>
</dbReference>
<name>A0A2S9SW03_9BACT</name>
<comment type="caution">
    <text evidence="2">The sequence shown here is derived from an EMBL/GenBank/DDBJ whole genome shotgun (WGS) entry which is preliminary data.</text>
</comment>
<proteinExistence type="predicted"/>
<dbReference type="Proteomes" id="UP000238649">
    <property type="component" value="Unassembled WGS sequence"/>
</dbReference>
<dbReference type="Pfam" id="PF05708">
    <property type="entry name" value="Peptidase_C92"/>
    <property type="match status" value="1"/>
</dbReference>
<dbReference type="AlphaFoldDB" id="A0A2S9SW03"/>
<evidence type="ECO:0000256" key="1">
    <source>
        <dbReference type="SAM" id="Phobius"/>
    </source>
</evidence>
<evidence type="ECO:0000313" key="3">
    <source>
        <dbReference type="Proteomes" id="UP000238649"/>
    </source>
</evidence>
<evidence type="ECO:0000313" key="2">
    <source>
        <dbReference type="EMBL" id="PRM90699.1"/>
    </source>
</evidence>
<dbReference type="Gene3D" id="3.90.1720.10">
    <property type="entry name" value="endopeptidase domain like (from Nostoc punctiforme)"/>
    <property type="match status" value="1"/>
</dbReference>
<reference evidence="2 3" key="1">
    <citation type="submission" date="2017-09" db="EMBL/GenBank/DDBJ databases">
        <title>Reassesment of A. cryaerophilus.</title>
        <authorList>
            <person name="Perez-Cataluna A."/>
            <person name="Collado L."/>
            <person name="Salgado O."/>
            <person name="Lefinanco V."/>
            <person name="Figueras M.J."/>
        </authorList>
    </citation>
    <scope>NUCLEOTIDE SEQUENCE [LARGE SCALE GENOMIC DNA]</scope>
    <source>
        <strain evidence="2 3">LMG 9871</strain>
    </source>
</reference>
<organism evidence="2 3">
    <name type="scientific">Aliarcobacter cryaerophilus</name>
    <dbReference type="NCBI Taxonomy" id="28198"/>
    <lineage>
        <taxon>Bacteria</taxon>
        <taxon>Pseudomonadati</taxon>
        <taxon>Campylobacterota</taxon>
        <taxon>Epsilonproteobacteria</taxon>
        <taxon>Campylobacterales</taxon>
        <taxon>Arcobacteraceae</taxon>
        <taxon>Aliarcobacter</taxon>
    </lineage>
</organism>